<feature type="compositionally biased region" description="Basic residues" evidence="1">
    <location>
        <begin position="279"/>
        <end position="293"/>
    </location>
</feature>
<feature type="compositionally biased region" description="Acidic residues" evidence="1">
    <location>
        <begin position="172"/>
        <end position="189"/>
    </location>
</feature>
<proteinExistence type="predicted"/>
<protein>
    <submittedName>
        <fullName evidence="2">Uncharacterized protein</fullName>
    </submittedName>
</protein>
<dbReference type="EMBL" id="CVQH01027749">
    <property type="protein sequence ID" value="CRK42822.1"/>
    <property type="molecule type" value="Genomic_DNA"/>
</dbReference>
<dbReference type="Proteomes" id="UP000044602">
    <property type="component" value="Unassembled WGS sequence"/>
</dbReference>
<feature type="region of interest" description="Disordered" evidence="1">
    <location>
        <begin position="410"/>
        <end position="442"/>
    </location>
</feature>
<evidence type="ECO:0000313" key="2">
    <source>
        <dbReference type="EMBL" id="CRK42822.1"/>
    </source>
</evidence>
<sequence>MRPSAALGLGLPLAVRGSSPDSTGWQSPGPQSAWIVYNNPATPGHQNSILNLVLTPQSQSCTDVPPTVAFPNRPDAAWTYTCHEDDEDYETLHVNVGELDVVIRYALSPSGALEILGVDSPSQLETPTALPEEVCSGFKCAVGDVVTSVKKVFTNVFRPCKDETKIAKDSGVDDVDSNESTDVPSDAEDGGATIQSIAQPGQKAEHPLVDTDEQFITSMSGTANVPSIPAPSVPSSTSHTPTIALAVSGILLTFFLIGVVRKACFPRSEREAARDARRQARRGARAARWASRRATKEERRAEFRLAFFSFINRAFRTSETEVDEEKVDQQTASSNRRHQAIAFIRKFFVRAPESKERAAESHRMVATDLEAQTFVVGSDTDSVRCPSRASSRAQSFSFSRDRDAESITLVGTEGSESGYAGSDSGNSDTGSERSEGSSEGSTTMEMDLAALRDMALRVGRVIGRARAISVTASLPGYTTEDGSVPPAYDEETGSVADGASRTSADGKR</sequence>
<reference evidence="2 3" key="1">
    <citation type="submission" date="2015-05" db="EMBL/GenBank/DDBJ databases">
        <authorList>
            <person name="Wang D.B."/>
            <person name="Wang M."/>
        </authorList>
    </citation>
    <scope>NUCLEOTIDE SEQUENCE [LARGE SCALE GENOMIC DNA]</scope>
    <source>
        <strain evidence="2">VL1</strain>
    </source>
</reference>
<organism evidence="2 3">
    <name type="scientific">Verticillium longisporum</name>
    <name type="common">Verticillium dahliae var. longisporum</name>
    <dbReference type="NCBI Taxonomy" id="100787"/>
    <lineage>
        <taxon>Eukaryota</taxon>
        <taxon>Fungi</taxon>
        <taxon>Dikarya</taxon>
        <taxon>Ascomycota</taxon>
        <taxon>Pezizomycotina</taxon>
        <taxon>Sordariomycetes</taxon>
        <taxon>Hypocreomycetidae</taxon>
        <taxon>Glomerellales</taxon>
        <taxon>Plectosphaerellaceae</taxon>
        <taxon>Verticillium</taxon>
    </lineage>
</organism>
<evidence type="ECO:0000256" key="1">
    <source>
        <dbReference type="SAM" id="MobiDB-lite"/>
    </source>
</evidence>
<keyword evidence="3" id="KW-1185">Reference proteome</keyword>
<feature type="region of interest" description="Disordered" evidence="1">
    <location>
        <begin position="471"/>
        <end position="508"/>
    </location>
</feature>
<name>A0A0G4N8P0_VERLO</name>
<accession>A0A0G4N8P0</accession>
<dbReference type="STRING" id="100787.A0A0G4N8P0"/>
<evidence type="ECO:0000313" key="3">
    <source>
        <dbReference type="Proteomes" id="UP000044602"/>
    </source>
</evidence>
<feature type="region of interest" description="Disordered" evidence="1">
    <location>
        <begin position="270"/>
        <end position="293"/>
    </location>
</feature>
<dbReference type="AlphaFoldDB" id="A0A0G4N8P0"/>
<feature type="region of interest" description="Disordered" evidence="1">
    <location>
        <begin position="170"/>
        <end position="192"/>
    </location>
</feature>
<gene>
    <name evidence="2" type="ORF">BN1708_008891</name>
</gene>